<evidence type="ECO:0000313" key="1">
    <source>
        <dbReference type="EMBL" id="KAJ8921619.1"/>
    </source>
</evidence>
<gene>
    <name evidence="1" type="ORF">NQ315_010528</name>
</gene>
<dbReference type="EMBL" id="JANEYG010000009">
    <property type="protein sequence ID" value="KAJ8921619.1"/>
    <property type="molecule type" value="Genomic_DNA"/>
</dbReference>
<sequence>MTQPLANEYVQFILVNGRTADESETDTQGHRWIKPVRIDHIRLKNKVNIIGDFYFKLWKSLDFSLWPKIGKQIFGATTTTTPANEYGAKMIN</sequence>
<dbReference type="Proteomes" id="UP001159042">
    <property type="component" value="Unassembled WGS sequence"/>
</dbReference>
<organism evidence="1 2">
    <name type="scientific">Exocentrus adspersus</name>
    <dbReference type="NCBI Taxonomy" id="1586481"/>
    <lineage>
        <taxon>Eukaryota</taxon>
        <taxon>Metazoa</taxon>
        <taxon>Ecdysozoa</taxon>
        <taxon>Arthropoda</taxon>
        <taxon>Hexapoda</taxon>
        <taxon>Insecta</taxon>
        <taxon>Pterygota</taxon>
        <taxon>Neoptera</taxon>
        <taxon>Endopterygota</taxon>
        <taxon>Coleoptera</taxon>
        <taxon>Polyphaga</taxon>
        <taxon>Cucujiformia</taxon>
        <taxon>Chrysomeloidea</taxon>
        <taxon>Cerambycidae</taxon>
        <taxon>Lamiinae</taxon>
        <taxon>Acanthocinini</taxon>
        <taxon>Exocentrus</taxon>
    </lineage>
</organism>
<evidence type="ECO:0000313" key="2">
    <source>
        <dbReference type="Proteomes" id="UP001159042"/>
    </source>
</evidence>
<accession>A0AAV8W5B4</accession>
<reference evidence="1 2" key="1">
    <citation type="journal article" date="2023" name="Insect Mol. Biol.">
        <title>Genome sequencing provides insights into the evolution of gene families encoding plant cell wall-degrading enzymes in longhorned beetles.</title>
        <authorList>
            <person name="Shin N.R."/>
            <person name="Okamura Y."/>
            <person name="Kirsch R."/>
            <person name="Pauchet Y."/>
        </authorList>
    </citation>
    <scope>NUCLEOTIDE SEQUENCE [LARGE SCALE GENOMIC DNA]</scope>
    <source>
        <strain evidence="1">EAD_L_NR</strain>
    </source>
</reference>
<comment type="caution">
    <text evidence="1">The sequence shown here is derived from an EMBL/GenBank/DDBJ whole genome shotgun (WGS) entry which is preliminary data.</text>
</comment>
<proteinExistence type="predicted"/>
<protein>
    <submittedName>
        <fullName evidence="1">Uncharacterized protein</fullName>
    </submittedName>
</protein>
<name>A0AAV8W5B4_9CUCU</name>
<keyword evidence="2" id="KW-1185">Reference proteome</keyword>
<dbReference type="AlphaFoldDB" id="A0AAV8W5B4"/>